<proteinExistence type="predicted"/>
<dbReference type="OrthoDB" id="9811889at2"/>
<dbReference type="Gene3D" id="3.30.450.40">
    <property type="match status" value="1"/>
</dbReference>
<dbReference type="InterPro" id="IPR035965">
    <property type="entry name" value="PAS-like_dom_sf"/>
</dbReference>
<dbReference type="RefSeq" id="WP_095511144.1">
    <property type="nucleotide sequence ID" value="NZ_MQWD01000001.1"/>
</dbReference>
<sequence>MDRPSLDPVDGAPAAPAEVVSDGREAAVPDDVFRRAFQSSFGLGMLLEADGGIRALSDAASAYYSSRGAALGTSIYDAPWWDEPDRVRESVHLARGGVLDRFYAPVTRDGARRTLLVDIQSVEGPADETWLLFEARDVTTLLASERQLHDLNAQLDRERALLRAVIDATPDALCAVDADGRLSVVNEAWRRTAAATLPETPSIGEDHAGTSPQSEAWRRALNGDAVRKRIAVRSAEAPRWFDASFVPVRTADGRVAGAALVGRDVTAEVDAARLHVALKGASAHPVTLHPDGRVEAPGLLDDVVSLDAIVHRMDAAETLRESFEQALAEPGSAVDLPFHLDGVPYRLRGRSIAVGEEVRISGVVYRGEALPVETAEDRWADLLANAGWGGAQPVELVPTAEAGGPPDATRVAGRVSALRRTALLDSPPSEAFDTLTRLVSESLGVPVSLISLVDEDRQFFKSQVGLGGAVADARETPLTHSFCQHVANERRPLVVADARQSTRLAGNPAIDDLDVVAYLGVPVAAPDGHVIGALCAIDHEPHDWTEDDVRALSSLAEVVTAEVAAHSPNSPDRL</sequence>
<dbReference type="SUPFAM" id="SSF55785">
    <property type="entry name" value="PYP-like sensor domain (PAS domain)"/>
    <property type="match status" value="1"/>
</dbReference>
<dbReference type="InterPro" id="IPR000014">
    <property type="entry name" value="PAS"/>
</dbReference>
<evidence type="ECO:0000259" key="2">
    <source>
        <dbReference type="SMART" id="SM00065"/>
    </source>
</evidence>
<evidence type="ECO:0000259" key="3">
    <source>
        <dbReference type="SMART" id="SM00091"/>
    </source>
</evidence>
<dbReference type="AlphaFoldDB" id="A0A271J1T7"/>
<dbReference type="SMART" id="SM00065">
    <property type="entry name" value="GAF"/>
    <property type="match status" value="1"/>
</dbReference>
<feature type="domain" description="PAS" evidence="3">
    <location>
        <begin position="160"/>
        <end position="227"/>
    </location>
</feature>
<dbReference type="Pfam" id="PF08448">
    <property type="entry name" value="PAS_4"/>
    <property type="match status" value="1"/>
</dbReference>
<comment type="caution">
    <text evidence="4">The sequence shown here is derived from an EMBL/GenBank/DDBJ whole genome shotgun (WGS) entry which is preliminary data.</text>
</comment>
<dbReference type="Gene3D" id="3.30.450.20">
    <property type="entry name" value="PAS domain"/>
    <property type="match status" value="1"/>
</dbReference>
<dbReference type="PANTHER" id="PTHR43102">
    <property type="entry name" value="SLR1143 PROTEIN"/>
    <property type="match status" value="1"/>
</dbReference>
<dbReference type="InterPro" id="IPR029016">
    <property type="entry name" value="GAF-like_dom_sf"/>
</dbReference>
<evidence type="ECO:0000313" key="4">
    <source>
        <dbReference type="EMBL" id="PAP77476.1"/>
    </source>
</evidence>
<evidence type="ECO:0000256" key="1">
    <source>
        <dbReference type="SAM" id="MobiDB-lite"/>
    </source>
</evidence>
<name>A0A271J1T7_9BACT</name>
<evidence type="ECO:0008006" key="6">
    <source>
        <dbReference type="Google" id="ProtNLM"/>
    </source>
</evidence>
<dbReference type="SMART" id="SM00091">
    <property type="entry name" value="PAS"/>
    <property type="match status" value="2"/>
</dbReference>
<feature type="domain" description="GAF" evidence="2">
    <location>
        <begin position="427"/>
        <end position="573"/>
    </location>
</feature>
<dbReference type="Pfam" id="PF01590">
    <property type="entry name" value="GAF"/>
    <property type="match status" value="1"/>
</dbReference>
<evidence type="ECO:0000313" key="5">
    <source>
        <dbReference type="Proteomes" id="UP000216339"/>
    </source>
</evidence>
<organism evidence="4 5">
    <name type="scientific">Rubrivirga marina</name>
    <dbReference type="NCBI Taxonomy" id="1196024"/>
    <lineage>
        <taxon>Bacteria</taxon>
        <taxon>Pseudomonadati</taxon>
        <taxon>Rhodothermota</taxon>
        <taxon>Rhodothermia</taxon>
        <taxon>Rhodothermales</taxon>
        <taxon>Rubricoccaceae</taxon>
        <taxon>Rubrivirga</taxon>
    </lineage>
</organism>
<dbReference type="InterPro" id="IPR003018">
    <property type="entry name" value="GAF"/>
</dbReference>
<accession>A0A271J1T7</accession>
<feature type="region of interest" description="Disordered" evidence="1">
    <location>
        <begin position="1"/>
        <end position="23"/>
    </location>
</feature>
<dbReference type="Proteomes" id="UP000216339">
    <property type="component" value="Unassembled WGS sequence"/>
</dbReference>
<feature type="domain" description="PAS" evidence="3">
    <location>
        <begin position="31"/>
        <end position="96"/>
    </location>
</feature>
<dbReference type="InterPro" id="IPR013656">
    <property type="entry name" value="PAS_4"/>
</dbReference>
<dbReference type="PANTHER" id="PTHR43102:SF2">
    <property type="entry name" value="GAF DOMAIN-CONTAINING PROTEIN"/>
    <property type="match status" value="1"/>
</dbReference>
<gene>
    <name evidence="4" type="ORF">BSZ37_14035</name>
</gene>
<keyword evidence="5" id="KW-1185">Reference proteome</keyword>
<dbReference type="EMBL" id="MQWD01000001">
    <property type="protein sequence ID" value="PAP77476.1"/>
    <property type="molecule type" value="Genomic_DNA"/>
</dbReference>
<dbReference type="SUPFAM" id="SSF55781">
    <property type="entry name" value="GAF domain-like"/>
    <property type="match status" value="1"/>
</dbReference>
<protein>
    <recommendedName>
        <fullName evidence="6">GAF domain-containing protein</fullName>
    </recommendedName>
</protein>
<reference evidence="4 5" key="1">
    <citation type="submission" date="2016-11" db="EMBL/GenBank/DDBJ databases">
        <title>Study of marine rhodopsin-containing bacteria.</title>
        <authorList>
            <person name="Yoshizawa S."/>
            <person name="Kumagai Y."/>
            <person name="Kogure K."/>
        </authorList>
    </citation>
    <scope>NUCLEOTIDE SEQUENCE [LARGE SCALE GENOMIC DNA]</scope>
    <source>
        <strain evidence="4 5">SAORIC-28</strain>
    </source>
</reference>